<evidence type="ECO:0000256" key="1">
    <source>
        <dbReference type="ARBA" id="ARBA00023015"/>
    </source>
</evidence>
<dbReference type="Proteomes" id="UP001281305">
    <property type="component" value="Plasmid unnamed1"/>
</dbReference>
<dbReference type="EMBL" id="CP146607">
    <property type="protein sequence ID" value="WYK20200.1"/>
    <property type="molecule type" value="Genomic_DNA"/>
</dbReference>
<evidence type="ECO:0000259" key="4">
    <source>
        <dbReference type="PROSITE" id="PS50956"/>
    </source>
</evidence>
<evidence type="ECO:0000313" key="6">
    <source>
        <dbReference type="Proteomes" id="UP001281305"/>
    </source>
</evidence>
<dbReference type="InterPro" id="IPR000485">
    <property type="entry name" value="AsnC-type_HTH_dom"/>
</dbReference>
<proteinExistence type="predicted"/>
<dbReference type="Gene3D" id="1.10.10.10">
    <property type="entry name" value="Winged helix-like DNA-binding domain superfamily/Winged helix DNA-binding domain"/>
    <property type="match status" value="1"/>
</dbReference>
<dbReference type="InterPro" id="IPR036390">
    <property type="entry name" value="WH_DNA-bd_sf"/>
</dbReference>
<keyword evidence="2" id="KW-0238">DNA-binding</keyword>
<dbReference type="RefSeq" id="WP_317054316.1">
    <property type="nucleotide sequence ID" value="NZ_CP146607.1"/>
</dbReference>
<dbReference type="InterPro" id="IPR019887">
    <property type="entry name" value="Tscrpt_reg_AsnC/Lrp_C"/>
</dbReference>
<evidence type="ECO:0000313" key="5">
    <source>
        <dbReference type="EMBL" id="WYK20200.1"/>
    </source>
</evidence>
<dbReference type="Pfam" id="PF01037">
    <property type="entry name" value="AsnC_trans_reg"/>
    <property type="match status" value="1"/>
</dbReference>
<name>A0ABZ2TP21_9RHOB</name>
<geneLocation type="plasmid" evidence="5 6">
    <name>unnamed1</name>
</geneLocation>
<dbReference type="SUPFAM" id="SSF54909">
    <property type="entry name" value="Dimeric alpha+beta barrel"/>
    <property type="match status" value="1"/>
</dbReference>
<keyword evidence="5" id="KW-0614">Plasmid</keyword>
<dbReference type="PANTHER" id="PTHR30154:SF53">
    <property type="entry name" value="HTH-TYPE TRANSCRIPTIONAL REGULATOR LRPC"/>
    <property type="match status" value="1"/>
</dbReference>
<keyword evidence="3" id="KW-0804">Transcription</keyword>
<sequence length="148" mass="16859">MDSDKLDKHRFDDLDRRLVALLMRDGRAPVAKLADILSVSRSTVQNRLDRMLQSGALLGFTARVREDYEDGQINAIMMIKISGKSTTQVITNLRRLPELRRVHTTSGKWGLVAEIRVATLAEFDRTLREVRQIDNIYDSETSMLLTSV</sequence>
<evidence type="ECO:0000256" key="3">
    <source>
        <dbReference type="ARBA" id="ARBA00023163"/>
    </source>
</evidence>
<dbReference type="PRINTS" id="PR00033">
    <property type="entry name" value="HTHASNC"/>
</dbReference>
<dbReference type="Gene3D" id="3.30.70.920">
    <property type="match status" value="1"/>
</dbReference>
<accession>A0ABZ2TP21</accession>
<dbReference type="PROSITE" id="PS50956">
    <property type="entry name" value="HTH_ASNC_2"/>
    <property type="match status" value="1"/>
</dbReference>
<dbReference type="SMART" id="SM00344">
    <property type="entry name" value="HTH_ASNC"/>
    <property type="match status" value="1"/>
</dbReference>
<dbReference type="Pfam" id="PF13404">
    <property type="entry name" value="HTH_AsnC-type"/>
    <property type="match status" value="1"/>
</dbReference>
<dbReference type="InterPro" id="IPR019888">
    <property type="entry name" value="Tscrpt_reg_AsnC-like"/>
</dbReference>
<reference evidence="5 6" key="1">
    <citation type="submission" date="2024-02" db="EMBL/GenBank/DDBJ databases">
        <title>Roseovarius strain W115 nov., isolated from a marine algae.</title>
        <authorList>
            <person name="Lee M.W."/>
            <person name="Lee J.K."/>
            <person name="Kim J.M."/>
            <person name="Choi D.G."/>
            <person name="Baek J.H."/>
            <person name="Bayburt H."/>
            <person name="Jung J.J."/>
            <person name="Han D.M."/>
            <person name="Jeon C.O."/>
        </authorList>
    </citation>
    <scope>NUCLEOTIDE SEQUENCE [LARGE SCALE GENOMIC DNA]</scope>
    <source>
        <strain evidence="5 6">W115</strain>
        <plasmid evidence="5 6">unnamed1</plasmid>
    </source>
</reference>
<dbReference type="InterPro" id="IPR011008">
    <property type="entry name" value="Dimeric_a/b-barrel"/>
</dbReference>
<dbReference type="PANTHER" id="PTHR30154">
    <property type="entry name" value="LEUCINE-RESPONSIVE REGULATORY PROTEIN"/>
    <property type="match status" value="1"/>
</dbReference>
<gene>
    <name evidence="5" type="ORF">RZS32_018595</name>
</gene>
<organism evidence="5 6">
    <name type="scientific">Roseovarius rhodophyticola</name>
    <dbReference type="NCBI Taxonomy" id="3080827"/>
    <lineage>
        <taxon>Bacteria</taxon>
        <taxon>Pseudomonadati</taxon>
        <taxon>Pseudomonadota</taxon>
        <taxon>Alphaproteobacteria</taxon>
        <taxon>Rhodobacterales</taxon>
        <taxon>Roseobacteraceae</taxon>
        <taxon>Roseovarius</taxon>
    </lineage>
</organism>
<feature type="domain" description="HTH asnC-type" evidence="4">
    <location>
        <begin position="11"/>
        <end position="85"/>
    </location>
</feature>
<keyword evidence="6" id="KW-1185">Reference proteome</keyword>
<protein>
    <submittedName>
        <fullName evidence="5">Lrp/AsnC family transcriptional regulator</fullName>
    </submittedName>
</protein>
<dbReference type="InterPro" id="IPR036388">
    <property type="entry name" value="WH-like_DNA-bd_sf"/>
</dbReference>
<dbReference type="SUPFAM" id="SSF46785">
    <property type="entry name" value="Winged helix' DNA-binding domain"/>
    <property type="match status" value="1"/>
</dbReference>
<keyword evidence="1" id="KW-0805">Transcription regulation</keyword>
<evidence type="ECO:0000256" key="2">
    <source>
        <dbReference type="ARBA" id="ARBA00023125"/>
    </source>
</evidence>